<organism evidence="4 5">
    <name type="scientific">Magnetospirillum gryphiswaldense (strain DSM 6361 / JCM 21280 / NBRC 15271 / MSR-1)</name>
    <dbReference type="NCBI Taxonomy" id="431944"/>
    <lineage>
        <taxon>Bacteria</taxon>
        <taxon>Pseudomonadati</taxon>
        <taxon>Pseudomonadota</taxon>
        <taxon>Alphaproteobacteria</taxon>
        <taxon>Rhodospirillales</taxon>
        <taxon>Rhodospirillaceae</taxon>
        <taxon>Magnetospirillum</taxon>
    </lineage>
</organism>
<reference evidence="4 5" key="1">
    <citation type="journal article" date="2014" name="Genome Announc.">
        <title>Complete genome sequence of Magnetospirillum gryphiswaldense MSR-1.</title>
        <authorList>
            <person name="Wang X."/>
            <person name="Wang Q."/>
            <person name="Zhang W."/>
            <person name="Wang Y."/>
            <person name="Li L."/>
            <person name="Wen T."/>
            <person name="Zhang T."/>
            <person name="Zhang Y."/>
            <person name="Xu J."/>
            <person name="Hu J."/>
            <person name="Li S."/>
            <person name="Liu L."/>
            <person name="Liu J."/>
            <person name="Jiang W."/>
            <person name="Tian J."/>
            <person name="Li Y."/>
            <person name="Schuler D."/>
            <person name="Wang L."/>
            <person name="Li J."/>
        </authorList>
    </citation>
    <scope>NUCLEOTIDE SEQUENCE [LARGE SCALE GENOMIC DNA]</scope>
    <source>
        <strain evidence="5">DSM 6361 / JCM 21280 / NBRC 15271 / MSR-1</strain>
    </source>
</reference>
<feature type="chain" id="PRO_5004745042" description="Glycine zipper domain-containing protein" evidence="3">
    <location>
        <begin position="22"/>
        <end position="242"/>
    </location>
</feature>
<keyword evidence="3" id="KW-0732">Signal</keyword>
<keyword evidence="1" id="KW-0175">Coiled coil</keyword>
<evidence type="ECO:0000313" key="4">
    <source>
        <dbReference type="EMBL" id="CDK97427.1"/>
    </source>
</evidence>
<gene>
    <name evidence="4" type="ordered locus">MGMSRv2__0212</name>
</gene>
<dbReference type="eggNOG" id="ENOG502ZC6C">
    <property type="taxonomic scope" value="Bacteria"/>
</dbReference>
<feature type="coiled-coil region" evidence="1">
    <location>
        <begin position="208"/>
        <end position="235"/>
    </location>
</feature>
<keyword evidence="2" id="KW-0472">Membrane</keyword>
<dbReference type="STRING" id="1430440.MGMSRv2__0212"/>
<feature type="transmembrane region" description="Helical" evidence="2">
    <location>
        <begin position="83"/>
        <end position="102"/>
    </location>
</feature>
<evidence type="ECO:0000313" key="5">
    <source>
        <dbReference type="Proteomes" id="UP000018922"/>
    </source>
</evidence>
<evidence type="ECO:0000256" key="3">
    <source>
        <dbReference type="SAM" id="SignalP"/>
    </source>
</evidence>
<evidence type="ECO:0000256" key="2">
    <source>
        <dbReference type="SAM" id="Phobius"/>
    </source>
</evidence>
<keyword evidence="2" id="KW-1133">Transmembrane helix</keyword>
<keyword evidence="2" id="KW-0812">Transmembrane</keyword>
<dbReference type="PROSITE" id="PS51257">
    <property type="entry name" value="PROKAR_LIPOPROTEIN"/>
    <property type="match status" value="1"/>
</dbReference>
<dbReference type="EMBL" id="HG794546">
    <property type="protein sequence ID" value="CDK97427.1"/>
    <property type="molecule type" value="Genomic_DNA"/>
</dbReference>
<dbReference type="AlphaFoldDB" id="V6EWG6"/>
<evidence type="ECO:0000256" key="1">
    <source>
        <dbReference type="SAM" id="Coils"/>
    </source>
</evidence>
<dbReference type="HOGENOM" id="CLU_095687_0_0_5"/>
<evidence type="ECO:0008006" key="6">
    <source>
        <dbReference type="Google" id="ProtNLM"/>
    </source>
</evidence>
<name>V6EWG6_MAGGM</name>
<proteinExistence type="predicted"/>
<sequence>MMNKSAKAVALSLSVSLLLSACQTTGANNRPLTPAEQRMREQADTYNQTIFEGAAAGCAAGILAGILIGAAGGGKKNTMLADGAIGCVAGAAIGGGVGAYVADKQEKYATKEEQLDSMIADVKAENQRLAGLVTATQQVIVADKARLDQIDKDLAAGKITMAQAKEKIAAVDDNKAYLDNTIAELRKRQTNYADAASQTTRGAPKSKVRAMNEEISTLEKQIAQLEAERDSLAQRRTVSRVG</sequence>
<dbReference type="Proteomes" id="UP000018922">
    <property type="component" value="Chromosome I"/>
</dbReference>
<accession>V6EWG6</accession>
<feature type="transmembrane region" description="Helical" evidence="2">
    <location>
        <begin position="50"/>
        <end position="71"/>
    </location>
</feature>
<protein>
    <recommendedName>
        <fullName evidence="6">Glycine zipper domain-containing protein</fullName>
    </recommendedName>
</protein>
<feature type="signal peptide" evidence="3">
    <location>
        <begin position="1"/>
        <end position="21"/>
    </location>
</feature>
<keyword evidence="5" id="KW-1185">Reference proteome</keyword>
<dbReference type="KEGG" id="mgy:MGMSRv2__0212"/>